<proteinExistence type="predicted"/>
<name>A0A4U1JLH6_RHOCA</name>
<dbReference type="OrthoDB" id="9962629at2"/>
<dbReference type="Proteomes" id="UP000310597">
    <property type="component" value="Unassembled WGS sequence"/>
</dbReference>
<sequence>MLRDEIARTFRDTPKPPPRNGVVVAGRYLRKTLRSGLQCLDCDLELAATLDMVSVSPRCIRVSALVEGASS</sequence>
<evidence type="ECO:0000313" key="2">
    <source>
        <dbReference type="Proteomes" id="UP000310597"/>
    </source>
</evidence>
<dbReference type="RefSeq" id="WP_136909184.1">
    <property type="nucleotide sequence ID" value="NZ_SWJZ01000102.1"/>
</dbReference>
<evidence type="ECO:0000313" key="1">
    <source>
        <dbReference type="EMBL" id="TKD14457.1"/>
    </source>
</evidence>
<organism evidence="1 2">
    <name type="scientific">Rhodobacter capsulatus</name>
    <name type="common">Rhodopseudomonas capsulata</name>
    <dbReference type="NCBI Taxonomy" id="1061"/>
    <lineage>
        <taxon>Bacteria</taxon>
        <taxon>Pseudomonadati</taxon>
        <taxon>Pseudomonadota</taxon>
        <taxon>Alphaproteobacteria</taxon>
        <taxon>Rhodobacterales</taxon>
        <taxon>Rhodobacter group</taxon>
        <taxon>Rhodobacter</taxon>
    </lineage>
</organism>
<reference evidence="1 2" key="1">
    <citation type="submission" date="2019-04" db="EMBL/GenBank/DDBJ databases">
        <title>Draft Whole-Genome sequence of the purple photosynthetic bacterium Rhodobacter capsulatus SP108 with an indigenous class A beta-lactamase.</title>
        <authorList>
            <person name="Robertson S."/>
            <person name="Meyer T.E."/>
            <person name="Kyndt J.A."/>
        </authorList>
    </citation>
    <scope>NUCLEOTIDE SEQUENCE [LARGE SCALE GENOMIC DNA]</scope>
    <source>
        <strain evidence="1 2">SP108</strain>
    </source>
</reference>
<dbReference type="AlphaFoldDB" id="A0A4U1JLH6"/>
<gene>
    <name evidence="1" type="ORF">FBT96_18205</name>
</gene>
<accession>A0A4U1JLH6</accession>
<comment type="caution">
    <text evidence="1">The sequence shown here is derived from an EMBL/GenBank/DDBJ whole genome shotgun (WGS) entry which is preliminary data.</text>
</comment>
<protein>
    <submittedName>
        <fullName evidence="1">Uncharacterized protein</fullName>
    </submittedName>
</protein>
<dbReference type="EMBL" id="SWJZ01000102">
    <property type="protein sequence ID" value="TKD14457.1"/>
    <property type="molecule type" value="Genomic_DNA"/>
</dbReference>